<dbReference type="RefSeq" id="WP_340360064.1">
    <property type="nucleotide sequence ID" value="NZ_JBBKZU010000015.1"/>
</dbReference>
<dbReference type="CDD" id="cd08479">
    <property type="entry name" value="PBP2_CrgA_like_9"/>
    <property type="match status" value="1"/>
</dbReference>
<dbReference type="SUPFAM" id="SSF46785">
    <property type="entry name" value="Winged helix' DNA-binding domain"/>
    <property type="match status" value="1"/>
</dbReference>
<keyword evidence="7" id="KW-1185">Reference proteome</keyword>
<dbReference type="Gene3D" id="1.10.10.10">
    <property type="entry name" value="Winged helix-like DNA-binding domain superfamily/Winged helix DNA-binding domain"/>
    <property type="match status" value="1"/>
</dbReference>
<keyword evidence="3" id="KW-0238">DNA-binding</keyword>
<dbReference type="InterPro" id="IPR036388">
    <property type="entry name" value="WH-like_DNA-bd_sf"/>
</dbReference>
<proteinExistence type="inferred from homology"/>
<name>A0ABU8VMF2_9BURK</name>
<evidence type="ECO:0000256" key="1">
    <source>
        <dbReference type="ARBA" id="ARBA00009437"/>
    </source>
</evidence>
<gene>
    <name evidence="6" type="ORF">WKW77_27450</name>
</gene>
<dbReference type="Proteomes" id="UP001365846">
    <property type="component" value="Unassembled WGS sequence"/>
</dbReference>
<dbReference type="PROSITE" id="PS50931">
    <property type="entry name" value="HTH_LYSR"/>
    <property type="match status" value="1"/>
</dbReference>
<dbReference type="Pfam" id="PF00126">
    <property type="entry name" value="HTH_1"/>
    <property type="match status" value="1"/>
</dbReference>
<accession>A0ABU8VMF2</accession>
<comment type="similarity">
    <text evidence="1">Belongs to the LysR transcriptional regulatory family.</text>
</comment>
<dbReference type="Gene3D" id="3.40.190.290">
    <property type="match status" value="1"/>
</dbReference>
<dbReference type="InterPro" id="IPR000847">
    <property type="entry name" value="LysR_HTH_N"/>
</dbReference>
<dbReference type="InterPro" id="IPR036390">
    <property type="entry name" value="WH_DNA-bd_sf"/>
</dbReference>
<protein>
    <submittedName>
        <fullName evidence="6">LysR family transcriptional regulator</fullName>
    </submittedName>
</protein>
<feature type="domain" description="HTH lysR-type" evidence="5">
    <location>
        <begin position="13"/>
        <end position="62"/>
    </location>
</feature>
<evidence type="ECO:0000259" key="5">
    <source>
        <dbReference type="PROSITE" id="PS50931"/>
    </source>
</evidence>
<sequence length="307" mass="33748">MSSSVQPGDLGFFSTLARMGSLSAAARELGVTTPAVSKHLALMESRLGVALVNRTTRRMSLTPEGELYLQHARRILSDIDGLEELLGTSKALPTGLLRVNATLGFGRSHVAPIISRFVRKFPDVEVQLQLSVNPPPLTEDSSDVCIRFGEPPDARVIARHIAPNRRLLCAAPNYLARHGTPKVPNDLTKHNCIGIRQGEEAYGVWRLSSGRGRAATTQSIKTRGNLTTNDGEIAVNWALDGHGILMRAEWDIQRHLQSGRLVQVLPQYYTPDADIYAVYPQRHQMATRVRAFVDFVAAQMKQGRVAA</sequence>
<keyword evidence="4" id="KW-0804">Transcription</keyword>
<dbReference type="PANTHER" id="PTHR30537">
    <property type="entry name" value="HTH-TYPE TRANSCRIPTIONAL REGULATOR"/>
    <property type="match status" value="1"/>
</dbReference>
<evidence type="ECO:0000256" key="2">
    <source>
        <dbReference type="ARBA" id="ARBA00023015"/>
    </source>
</evidence>
<organism evidence="6 7">
    <name type="scientific">Variovorax ureilyticus</name>
    <dbReference type="NCBI Taxonomy" id="1836198"/>
    <lineage>
        <taxon>Bacteria</taxon>
        <taxon>Pseudomonadati</taxon>
        <taxon>Pseudomonadota</taxon>
        <taxon>Betaproteobacteria</taxon>
        <taxon>Burkholderiales</taxon>
        <taxon>Comamonadaceae</taxon>
        <taxon>Variovorax</taxon>
    </lineage>
</organism>
<keyword evidence="2" id="KW-0805">Transcription regulation</keyword>
<dbReference type="EMBL" id="JBBKZU010000015">
    <property type="protein sequence ID" value="MEJ8814838.1"/>
    <property type="molecule type" value="Genomic_DNA"/>
</dbReference>
<evidence type="ECO:0000313" key="7">
    <source>
        <dbReference type="Proteomes" id="UP001365846"/>
    </source>
</evidence>
<reference evidence="6 7" key="1">
    <citation type="submission" date="2024-03" db="EMBL/GenBank/DDBJ databases">
        <title>Novel species of the genus Variovorax.</title>
        <authorList>
            <person name="Liu Q."/>
            <person name="Xin Y.-H."/>
        </authorList>
    </citation>
    <scope>NUCLEOTIDE SEQUENCE [LARGE SCALE GENOMIC DNA]</scope>
    <source>
        <strain evidence="6 7">KACC 18899</strain>
    </source>
</reference>
<comment type="caution">
    <text evidence="6">The sequence shown here is derived from an EMBL/GenBank/DDBJ whole genome shotgun (WGS) entry which is preliminary data.</text>
</comment>
<evidence type="ECO:0000313" key="6">
    <source>
        <dbReference type="EMBL" id="MEJ8814838.1"/>
    </source>
</evidence>
<dbReference type="PANTHER" id="PTHR30537:SF5">
    <property type="entry name" value="HTH-TYPE TRANSCRIPTIONAL ACTIVATOR TTDR-RELATED"/>
    <property type="match status" value="1"/>
</dbReference>
<dbReference type="InterPro" id="IPR058163">
    <property type="entry name" value="LysR-type_TF_proteobact-type"/>
</dbReference>
<evidence type="ECO:0000256" key="4">
    <source>
        <dbReference type="ARBA" id="ARBA00023163"/>
    </source>
</evidence>
<dbReference type="InterPro" id="IPR005119">
    <property type="entry name" value="LysR_subst-bd"/>
</dbReference>
<evidence type="ECO:0000256" key="3">
    <source>
        <dbReference type="ARBA" id="ARBA00023125"/>
    </source>
</evidence>
<dbReference type="Pfam" id="PF03466">
    <property type="entry name" value="LysR_substrate"/>
    <property type="match status" value="1"/>
</dbReference>
<dbReference type="SUPFAM" id="SSF53850">
    <property type="entry name" value="Periplasmic binding protein-like II"/>
    <property type="match status" value="1"/>
</dbReference>